<dbReference type="PANTHER" id="PTHR43562:SF3">
    <property type="entry name" value="SODIUM ION_PROTON EXCHANGER (EUROFUNG)"/>
    <property type="match status" value="1"/>
</dbReference>
<evidence type="ECO:0000313" key="12">
    <source>
        <dbReference type="EMBL" id="GAH96070.1"/>
    </source>
</evidence>
<dbReference type="EMBL" id="BARV01001427">
    <property type="protein sequence ID" value="GAH96070.1"/>
    <property type="molecule type" value="Genomic_DNA"/>
</dbReference>
<feature type="non-terminal residue" evidence="12">
    <location>
        <position position="1"/>
    </location>
</feature>
<dbReference type="InterPro" id="IPR038770">
    <property type="entry name" value="Na+/solute_symporter_sf"/>
</dbReference>
<reference evidence="12" key="1">
    <citation type="journal article" date="2014" name="Front. Microbiol.">
        <title>High frequency of phylogenetically diverse reductive dehalogenase-homologous genes in deep subseafloor sedimentary metagenomes.</title>
        <authorList>
            <person name="Kawai M."/>
            <person name="Futagami T."/>
            <person name="Toyoda A."/>
            <person name="Takaki Y."/>
            <person name="Nishi S."/>
            <person name="Hori S."/>
            <person name="Arai W."/>
            <person name="Tsubouchi T."/>
            <person name="Morono Y."/>
            <person name="Uchiyama I."/>
            <person name="Ito T."/>
            <person name="Fujiyama A."/>
            <person name="Inagaki F."/>
            <person name="Takami H."/>
        </authorList>
    </citation>
    <scope>NUCLEOTIDE SEQUENCE</scope>
    <source>
        <strain evidence="12">Expedition CK06-06</strain>
    </source>
</reference>
<keyword evidence="9" id="KW-0739">Sodium transport</keyword>
<evidence type="ECO:0000256" key="9">
    <source>
        <dbReference type="ARBA" id="ARBA00023201"/>
    </source>
</evidence>
<keyword evidence="5 10" id="KW-1133">Transmembrane helix</keyword>
<evidence type="ECO:0000256" key="7">
    <source>
        <dbReference type="ARBA" id="ARBA00023065"/>
    </source>
</evidence>
<keyword evidence="4 10" id="KW-0812">Transmembrane</keyword>
<dbReference type="AlphaFoldDB" id="X1KR12"/>
<feature type="transmembrane region" description="Helical" evidence="10">
    <location>
        <begin position="21"/>
        <end position="40"/>
    </location>
</feature>
<keyword evidence="8 10" id="KW-0472">Membrane</keyword>
<evidence type="ECO:0000256" key="10">
    <source>
        <dbReference type="SAM" id="Phobius"/>
    </source>
</evidence>
<protein>
    <recommendedName>
        <fullName evidence="11">Cation/H+ exchanger transmembrane domain-containing protein</fullName>
    </recommendedName>
</protein>
<evidence type="ECO:0000256" key="4">
    <source>
        <dbReference type="ARBA" id="ARBA00022692"/>
    </source>
</evidence>
<comment type="caution">
    <text evidence="12">The sequence shown here is derived from an EMBL/GenBank/DDBJ whole genome shotgun (WGS) entry which is preliminary data.</text>
</comment>
<evidence type="ECO:0000256" key="6">
    <source>
        <dbReference type="ARBA" id="ARBA00023053"/>
    </source>
</evidence>
<dbReference type="Gene3D" id="1.20.1530.20">
    <property type="match status" value="1"/>
</dbReference>
<feature type="transmembrane region" description="Helical" evidence="10">
    <location>
        <begin position="46"/>
        <end position="71"/>
    </location>
</feature>
<keyword evidence="6" id="KW-0915">Sodium</keyword>
<gene>
    <name evidence="12" type="ORF">S06H3_04151</name>
</gene>
<organism evidence="12">
    <name type="scientific">marine sediment metagenome</name>
    <dbReference type="NCBI Taxonomy" id="412755"/>
    <lineage>
        <taxon>unclassified sequences</taxon>
        <taxon>metagenomes</taxon>
        <taxon>ecological metagenomes</taxon>
    </lineage>
</organism>
<dbReference type="GO" id="GO:0015297">
    <property type="term" value="F:antiporter activity"/>
    <property type="evidence" value="ECO:0007669"/>
    <property type="project" value="UniProtKB-KW"/>
</dbReference>
<feature type="domain" description="Cation/H+ exchanger transmembrane" evidence="11">
    <location>
        <begin position="14"/>
        <end position="135"/>
    </location>
</feature>
<dbReference type="GO" id="GO:0016020">
    <property type="term" value="C:membrane"/>
    <property type="evidence" value="ECO:0007669"/>
    <property type="project" value="UniProtKB-SubCell"/>
</dbReference>
<keyword evidence="7" id="KW-0406">Ion transport</keyword>
<dbReference type="GO" id="GO:0006814">
    <property type="term" value="P:sodium ion transport"/>
    <property type="evidence" value="ECO:0007669"/>
    <property type="project" value="UniProtKB-KW"/>
</dbReference>
<accession>X1KR12</accession>
<evidence type="ECO:0000256" key="1">
    <source>
        <dbReference type="ARBA" id="ARBA00004141"/>
    </source>
</evidence>
<sequence>FVREEFVGGAFRDLSRRFQTLSHGFLGPIFIVSVAFHVNFGVFETYTLFLIVLIMAAIAGKVIGAGGGAYLTGLKKREALTIGIGMNGRGTVELILAMVGLEIGLLTDVHVSLLVFTAFATTFITPIGLKYMLRKHLKKE</sequence>
<feature type="transmembrane region" description="Helical" evidence="10">
    <location>
        <begin position="113"/>
        <end position="133"/>
    </location>
</feature>
<evidence type="ECO:0000256" key="5">
    <source>
        <dbReference type="ARBA" id="ARBA00022989"/>
    </source>
</evidence>
<proteinExistence type="predicted"/>
<dbReference type="GO" id="GO:1902600">
    <property type="term" value="P:proton transmembrane transport"/>
    <property type="evidence" value="ECO:0007669"/>
    <property type="project" value="InterPro"/>
</dbReference>
<dbReference type="InterPro" id="IPR006153">
    <property type="entry name" value="Cation/H_exchanger_TM"/>
</dbReference>
<evidence type="ECO:0000256" key="2">
    <source>
        <dbReference type="ARBA" id="ARBA00022448"/>
    </source>
</evidence>
<dbReference type="PANTHER" id="PTHR43562">
    <property type="entry name" value="NAPA-TYPE SODIUM/HYDROGEN ANTIPORTER"/>
    <property type="match status" value="1"/>
</dbReference>
<evidence type="ECO:0000256" key="8">
    <source>
        <dbReference type="ARBA" id="ARBA00023136"/>
    </source>
</evidence>
<comment type="subcellular location">
    <subcellularLocation>
        <location evidence="1">Membrane</location>
        <topology evidence="1">Multi-pass membrane protein</topology>
    </subcellularLocation>
</comment>
<keyword evidence="3" id="KW-0050">Antiport</keyword>
<evidence type="ECO:0000259" key="11">
    <source>
        <dbReference type="Pfam" id="PF00999"/>
    </source>
</evidence>
<keyword evidence="2" id="KW-0813">Transport</keyword>
<name>X1KR12_9ZZZZ</name>
<evidence type="ECO:0000256" key="3">
    <source>
        <dbReference type="ARBA" id="ARBA00022449"/>
    </source>
</evidence>
<dbReference type="Pfam" id="PF00999">
    <property type="entry name" value="Na_H_Exchanger"/>
    <property type="match status" value="1"/>
</dbReference>